<proteinExistence type="predicted"/>
<dbReference type="Proteomes" id="UP000515154">
    <property type="component" value="Unplaced"/>
</dbReference>
<dbReference type="RefSeq" id="XP_029656404.1">
    <property type="nucleotide sequence ID" value="XM_029800544.1"/>
</dbReference>
<organism evidence="1 2">
    <name type="scientific">Octopus sinensis</name>
    <name type="common">East Asian common octopus</name>
    <dbReference type="NCBI Taxonomy" id="2607531"/>
    <lineage>
        <taxon>Eukaryota</taxon>
        <taxon>Metazoa</taxon>
        <taxon>Spiralia</taxon>
        <taxon>Lophotrochozoa</taxon>
        <taxon>Mollusca</taxon>
        <taxon>Cephalopoda</taxon>
        <taxon>Coleoidea</taxon>
        <taxon>Octopodiformes</taxon>
        <taxon>Octopoda</taxon>
        <taxon>Incirrata</taxon>
        <taxon>Octopodidae</taxon>
        <taxon>Octopus</taxon>
    </lineage>
</organism>
<dbReference type="PANTHER" id="PTHR47326">
    <property type="entry name" value="TRANSPOSABLE ELEMENT TC3 TRANSPOSASE-LIKE PROTEIN"/>
    <property type="match status" value="1"/>
</dbReference>
<sequence length="176" mass="20522">MELLEHQRYSPKVNVFCAMSKKAVYGPFFLEGATVNGVTYLDMLENWLMDKLSEEEPDDFILQQDGVLPHWNLRVRQYLNTTLPDRWIGRSGRDDRVLMLWPPKSSDFTPCDFFLWEVVKGLVYVPPLPKDVDELKARITKAVATIDNAMFECVWQKLDYRLDVCRVTNGAHIEHL</sequence>
<dbReference type="InterPro" id="IPR036397">
    <property type="entry name" value="RNaseH_sf"/>
</dbReference>
<dbReference type="GO" id="GO:0003676">
    <property type="term" value="F:nucleic acid binding"/>
    <property type="evidence" value="ECO:0007669"/>
    <property type="project" value="InterPro"/>
</dbReference>
<evidence type="ECO:0000313" key="1">
    <source>
        <dbReference type="Proteomes" id="UP000515154"/>
    </source>
</evidence>
<name>A0A6P7TVL4_9MOLL</name>
<accession>A0A6P7TVL4</accession>
<gene>
    <name evidence="2" type="primary">LOC115230342</name>
</gene>
<reference evidence="2" key="1">
    <citation type="submission" date="2025-08" db="UniProtKB">
        <authorList>
            <consortium name="RefSeq"/>
        </authorList>
    </citation>
    <scope>IDENTIFICATION</scope>
</reference>
<dbReference type="PANTHER" id="PTHR47326:SF1">
    <property type="entry name" value="HTH PSQ-TYPE DOMAIN-CONTAINING PROTEIN"/>
    <property type="match status" value="1"/>
</dbReference>
<protein>
    <submittedName>
        <fullName evidence="2">Uncharacterized protein LOC115230342</fullName>
    </submittedName>
</protein>
<dbReference type="AlphaFoldDB" id="A0A6P7TVL4"/>
<keyword evidence="1" id="KW-1185">Reference proteome</keyword>
<evidence type="ECO:0000313" key="2">
    <source>
        <dbReference type="RefSeq" id="XP_029656404.1"/>
    </source>
</evidence>
<dbReference type="KEGG" id="osn:115230342"/>
<dbReference type="Gene3D" id="3.30.420.10">
    <property type="entry name" value="Ribonuclease H-like superfamily/Ribonuclease H"/>
    <property type="match status" value="1"/>
</dbReference>